<feature type="signal peptide" evidence="1">
    <location>
        <begin position="1"/>
        <end position="23"/>
    </location>
</feature>
<dbReference type="Pfam" id="PF07589">
    <property type="entry name" value="PEP-CTERM"/>
    <property type="match status" value="1"/>
</dbReference>
<evidence type="ECO:0000256" key="1">
    <source>
        <dbReference type="SAM" id="SignalP"/>
    </source>
</evidence>
<dbReference type="KEGG" id="npv:OHM77_02090"/>
<reference evidence="3" key="1">
    <citation type="journal article" date="2023" name="Nat. Microbiol.">
        <title>Enrichment and characterization of a nitric oxide-reducing microbial community in a continuous bioreactor.</title>
        <authorList>
            <person name="Garrido-Amador P."/>
            <person name="Stortenbeker N."/>
            <person name="Wessels H.J.C.T."/>
            <person name="Speth D.R."/>
            <person name="Garcia-Heredia I."/>
            <person name="Kartal B."/>
        </authorList>
    </citation>
    <scope>NUCLEOTIDE SEQUENCE</scope>
    <source>
        <strain evidence="3">MAG1</strain>
    </source>
</reference>
<dbReference type="Proteomes" id="UP001234916">
    <property type="component" value="Chromosome"/>
</dbReference>
<feature type="chain" id="PRO_5041325694" evidence="1">
    <location>
        <begin position="24"/>
        <end position="222"/>
    </location>
</feature>
<accession>A0AA49J038</accession>
<dbReference type="AlphaFoldDB" id="A0AA49J038"/>
<keyword evidence="1" id="KW-0732">Signal</keyword>
<evidence type="ECO:0000259" key="2">
    <source>
        <dbReference type="Pfam" id="PF07589"/>
    </source>
</evidence>
<feature type="domain" description="Ice-binding protein C-terminal" evidence="2">
    <location>
        <begin position="193"/>
        <end position="217"/>
    </location>
</feature>
<protein>
    <submittedName>
        <fullName evidence="3">PEP-CTERM sorting domain-containing protein</fullName>
    </submittedName>
</protein>
<dbReference type="EMBL" id="CP107246">
    <property type="protein sequence ID" value="WIM06106.1"/>
    <property type="molecule type" value="Genomic_DNA"/>
</dbReference>
<proteinExistence type="predicted"/>
<sequence length="222" mass="23632">MKIKHAMTSLALGMTLAAGNAQAALHDWGGGLIYDDVLDVTWLSDANYAETSGYDADGKMTWAGATAWAAALSYTVGAVTYTDWRLPTALNTDGSGPCSGSCNDSEMGHLFYVDLGGSFGSPISTSVDPDLSKFQNIKDGVGTLSGGYYWSSTEYSVFPGLMAWNFDMGSGNQQDWSLKSNAYYAWAVRDGAPIPEPGEWALMLSGLGLVGFMARRRAARLA</sequence>
<dbReference type="NCBIfam" id="TIGR02595">
    <property type="entry name" value="PEP_CTERM"/>
    <property type="match status" value="1"/>
</dbReference>
<evidence type="ECO:0000313" key="3">
    <source>
        <dbReference type="EMBL" id="WIM06106.1"/>
    </source>
</evidence>
<dbReference type="InterPro" id="IPR013424">
    <property type="entry name" value="Ice-binding_C"/>
</dbReference>
<name>A0AA49J038_9PROT</name>
<organism evidence="3">
    <name type="scientific">Candidatus Nitricoxidivorans perseverans</name>
    <dbReference type="NCBI Taxonomy" id="2975601"/>
    <lineage>
        <taxon>Bacteria</taxon>
        <taxon>Pseudomonadati</taxon>
        <taxon>Pseudomonadota</taxon>
        <taxon>Betaproteobacteria</taxon>
        <taxon>Nitrosomonadales</taxon>
        <taxon>Sterolibacteriaceae</taxon>
        <taxon>Candidatus Nitricoxidivorans</taxon>
    </lineage>
</organism>
<gene>
    <name evidence="3" type="ORF">OHM77_02090</name>
</gene>